<evidence type="ECO:0000256" key="1">
    <source>
        <dbReference type="SAM" id="MobiDB-lite"/>
    </source>
</evidence>
<reference evidence="2" key="1">
    <citation type="journal article" date="2020" name="Stud. Mycol.">
        <title>101 Dothideomycetes genomes: a test case for predicting lifestyles and emergence of pathogens.</title>
        <authorList>
            <person name="Haridas S."/>
            <person name="Albert R."/>
            <person name="Binder M."/>
            <person name="Bloem J."/>
            <person name="Labutti K."/>
            <person name="Salamov A."/>
            <person name="Andreopoulos B."/>
            <person name="Baker S."/>
            <person name="Barry K."/>
            <person name="Bills G."/>
            <person name="Bluhm B."/>
            <person name="Cannon C."/>
            <person name="Castanera R."/>
            <person name="Culley D."/>
            <person name="Daum C."/>
            <person name="Ezra D."/>
            <person name="Gonzalez J."/>
            <person name="Henrissat B."/>
            <person name="Kuo A."/>
            <person name="Liang C."/>
            <person name="Lipzen A."/>
            <person name="Lutzoni F."/>
            <person name="Magnuson J."/>
            <person name="Mondo S."/>
            <person name="Nolan M."/>
            <person name="Ohm R."/>
            <person name="Pangilinan J."/>
            <person name="Park H.-J."/>
            <person name="Ramirez L."/>
            <person name="Alfaro M."/>
            <person name="Sun H."/>
            <person name="Tritt A."/>
            <person name="Yoshinaga Y."/>
            <person name="Zwiers L.-H."/>
            <person name="Turgeon B."/>
            <person name="Goodwin S."/>
            <person name="Spatafora J."/>
            <person name="Crous P."/>
            <person name="Grigoriev I."/>
        </authorList>
    </citation>
    <scope>NUCLEOTIDE SEQUENCE</scope>
    <source>
        <strain evidence="2">CBS 207.26</strain>
    </source>
</reference>
<dbReference type="Proteomes" id="UP000800200">
    <property type="component" value="Unassembled WGS sequence"/>
</dbReference>
<evidence type="ECO:0000313" key="2">
    <source>
        <dbReference type="EMBL" id="KAF2174385.1"/>
    </source>
</evidence>
<dbReference type="AlphaFoldDB" id="A0A6A6D5R1"/>
<accession>A0A6A6D5R1</accession>
<dbReference type="OrthoDB" id="538223at2759"/>
<organism evidence="2 3">
    <name type="scientific">Zopfia rhizophila CBS 207.26</name>
    <dbReference type="NCBI Taxonomy" id="1314779"/>
    <lineage>
        <taxon>Eukaryota</taxon>
        <taxon>Fungi</taxon>
        <taxon>Dikarya</taxon>
        <taxon>Ascomycota</taxon>
        <taxon>Pezizomycotina</taxon>
        <taxon>Dothideomycetes</taxon>
        <taxon>Dothideomycetes incertae sedis</taxon>
        <taxon>Zopfiaceae</taxon>
        <taxon>Zopfia</taxon>
    </lineage>
</organism>
<sequence>MLKGFNPRFEKDRNLSRLGKSASPSHSLSVSGILKLGPLLSHGPSSITNSVSACVTSTQPFPLVESTSN</sequence>
<proteinExistence type="predicted"/>
<evidence type="ECO:0000313" key="3">
    <source>
        <dbReference type="Proteomes" id="UP000800200"/>
    </source>
</evidence>
<keyword evidence="3" id="KW-1185">Reference proteome</keyword>
<name>A0A6A6D5R1_9PEZI</name>
<gene>
    <name evidence="2" type="ORF">K469DRAFT_714843</name>
</gene>
<protein>
    <submittedName>
        <fullName evidence="2">Uncharacterized protein</fullName>
    </submittedName>
</protein>
<feature type="region of interest" description="Disordered" evidence="1">
    <location>
        <begin position="1"/>
        <end position="29"/>
    </location>
</feature>
<dbReference type="EMBL" id="ML995107">
    <property type="protein sequence ID" value="KAF2174385.1"/>
    <property type="molecule type" value="Genomic_DNA"/>
</dbReference>